<dbReference type="AlphaFoldDB" id="A0A1F7YZQ0"/>
<accession>A0A1F7YZQ0</accession>
<evidence type="ECO:0008006" key="3">
    <source>
        <dbReference type="Google" id="ProtNLM"/>
    </source>
</evidence>
<sequence length="347" mass="40277">MPLNITKLRALALAQTFFQPATLKETLNRLQFVQADPIRAPARAQDLILRHRVNNYKVNDLGKNIASLGLEEDYLYAYGFLTKNLSDLLLPKKVGRLSKFDKIVLDAVDKLKLANSKDLEKVLGRESVKNWWGGSSRAAKHSLDILNYYGLVRVLRRENGNKIYEVRKQYANPKTQSERKKEIILSIVNILNPVTEKKLTEALHFTKRLLGDTKKEFNKLVKDGVLTREKIDGVTYILEPYKKFEAGKPNVAFLAPFDPMVWDRNRFEHLWGWQYRFEAYTPKHKRIRGYYAMPLLWNEDIIGWANIKVVNKKLDIELGFAKGRPKSKVFEKELAKEVEKMKIFLGL</sequence>
<organism evidence="1 2">
    <name type="scientific">Candidatus Woesebacteria bacterium RIFCSPHIGHO2_01_FULL_44_21</name>
    <dbReference type="NCBI Taxonomy" id="1802503"/>
    <lineage>
        <taxon>Bacteria</taxon>
        <taxon>Candidatus Woeseibacteriota</taxon>
    </lineage>
</organism>
<protein>
    <recommendedName>
        <fullName evidence="3">Cytoplasmic protein</fullName>
    </recommendedName>
</protein>
<dbReference type="EMBL" id="MGGP01000012">
    <property type="protein sequence ID" value="OGM32836.1"/>
    <property type="molecule type" value="Genomic_DNA"/>
</dbReference>
<comment type="caution">
    <text evidence="1">The sequence shown here is derived from an EMBL/GenBank/DDBJ whole genome shotgun (WGS) entry which is preliminary data.</text>
</comment>
<evidence type="ECO:0000313" key="2">
    <source>
        <dbReference type="Proteomes" id="UP000178870"/>
    </source>
</evidence>
<dbReference type="PANTHER" id="PTHR30528:SF0">
    <property type="entry name" value="CYTOPLASMIC PROTEIN"/>
    <property type="match status" value="1"/>
</dbReference>
<dbReference type="PANTHER" id="PTHR30528">
    <property type="entry name" value="CYTOPLASMIC PROTEIN"/>
    <property type="match status" value="1"/>
</dbReference>
<gene>
    <name evidence="1" type="ORF">A2803_05870</name>
</gene>
<evidence type="ECO:0000313" key="1">
    <source>
        <dbReference type="EMBL" id="OGM32836.1"/>
    </source>
</evidence>
<proteinExistence type="predicted"/>
<name>A0A1F7YZQ0_9BACT</name>
<dbReference type="Proteomes" id="UP000178870">
    <property type="component" value="Unassembled WGS sequence"/>
</dbReference>
<dbReference type="Pfam" id="PF06224">
    <property type="entry name" value="AlkZ-like"/>
    <property type="match status" value="1"/>
</dbReference>
<reference evidence="1 2" key="1">
    <citation type="journal article" date="2016" name="Nat. Commun.">
        <title>Thousands of microbial genomes shed light on interconnected biogeochemical processes in an aquifer system.</title>
        <authorList>
            <person name="Anantharaman K."/>
            <person name="Brown C.T."/>
            <person name="Hug L.A."/>
            <person name="Sharon I."/>
            <person name="Castelle C.J."/>
            <person name="Probst A.J."/>
            <person name="Thomas B.C."/>
            <person name="Singh A."/>
            <person name="Wilkins M.J."/>
            <person name="Karaoz U."/>
            <person name="Brodie E.L."/>
            <person name="Williams K.H."/>
            <person name="Hubbard S.S."/>
            <person name="Banfield J.F."/>
        </authorList>
    </citation>
    <scope>NUCLEOTIDE SEQUENCE [LARGE SCALE GENOMIC DNA]</scope>
</reference>
<dbReference type="InterPro" id="IPR009351">
    <property type="entry name" value="AlkZ-like"/>
</dbReference>